<evidence type="ECO:0000313" key="5">
    <source>
        <dbReference type="Proteomes" id="UP001159428"/>
    </source>
</evidence>
<protein>
    <recommendedName>
        <fullName evidence="3">Endonuclease/exonuclease/phosphatase domain-containing protein</fullName>
    </recommendedName>
</protein>
<keyword evidence="2" id="KW-0812">Transmembrane</keyword>
<feature type="compositionally biased region" description="Basic and acidic residues" evidence="1">
    <location>
        <begin position="343"/>
        <end position="357"/>
    </location>
</feature>
<dbReference type="Gene3D" id="3.60.10.10">
    <property type="entry name" value="Endonuclease/exonuclease/phosphatase"/>
    <property type="match status" value="1"/>
</dbReference>
<dbReference type="PANTHER" id="PTHR47510">
    <property type="entry name" value="REVERSE TRANSCRIPTASE DOMAIN-CONTAINING PROTEIN"/>
    <property type="match status" value="1"/>
</dbReference>
<evidence type="ECO:0000313" key="4">
    <source>
        <dbReference type="EMBL" id="CAH3040127.1"/>
    </source>
</evidence>
<comment type="caution">
    <text evidence="4">The sequence shown here is derived from an EMBL/GenBank/DDBJ whole genome shotgun (WGS) entry which is preliminary data.</text>
</comment>
<dbReference type="Proteomes" id="UP001159428">
    <property type="component" value="Unassembled WGS sequence"/>
</dbReference>
<gene>
    <name evidence="4" type="ORF">PMEA_00025733</name>
</gene>
<evidence type="ECO:0000256" key="2">
    <source>
        <dbReference type="SAM" id="Phobius"/>
    </source>
</evidence>
<organism evidence="4 5">
    <name type="scientific">Pocillopora meandrina</name>
    <dbReference type="NCBI Taxonomy" id="46732"/>
    <lineage>
        <taxon>Eukaryota</taxon>
        <taxon>Metazoa</taxon>
        <taxon>Cnidaria</taxon>
        <taxon>Anthozoa</taxon>
        <taxon>Hexacorallia</taxon>
        <taxon>Scleractinia</taxon>
        <taxon>Astrocoeniina</taxon>
        <taxon>Pocilloporidae</taxon>
        <taxon>Pocillopora</taxon>
    </lineage>
</organism>
<reference evidence="4 5" key="1">
    <citation type="submission" date="2022-05" db="EMBL/GenBank/DDBJ databases">
        <authorList>
            <consortium name="Genoscope - CEA"/>
            <person name="William W."/>
        </authorList>
    </citation>
    <scope>NUCLEOTIDE SEQUENCE [LARGE SCALE GENOMIC DNA]</scope>
</reference>
<dbReference type="SUPFAM" id="SSF56219">
    <property type="entry name" value="DNase I-like"/>
    <property type="match status" value="1"/>
</dbReference>
<evidence type="ECO:0000256" key="1">
    <source>
        <dbReference type="SAM" id="MobiDB-lite"/>
    </source>
</evidence>
<proteinExistence type="predicted"/>
<dbReference type="PANTHER" id="PTHR47510:SF3">
    <property type="entry name" value="ENDO_EXONUCLEASE_PHOSPHATASE DOMAIN-CONTAINING PROTEIN"/>
    <property type="match status" value="1"/>
</dbReference>
<dbReference type="EMBL" id="CALNXJ010000005">
    <property type="protein sequence ID" value="CAH3040127.1"/>
    <property type="molecule type" value="Genomic_DNA"/>
</dbReference>
<keyword evidence="2" id="KW-0472">Membrane</keyword>
<feature type="transmembrane region" description="Helical" evidence="2">
    <location>
        <begin position="301"/>
        <end position="324"/>
    </location>
</feature>
<keyword evidence="2" id="KW-1133">Transmembrane helix</keyword>
<feature type="region of interest" description="Disordered" evidence="1">
    <location>
        <begin position="335"/>
        <end position="357"/>
    </location>
</feature>
<keyword evidence="5" id="KW-1185">Reference proteome</keyword>
<dbReference type="AlphaFoldDB" id="A0AAU9VZW8"/>
<dbReference type="InterPro" id="IPR036691">
    <property type="entry name" value="Endo/exonu/phosph_ase_sf"/>
</dbReference>
<accession>A0AAU9VZW8</accession>
<name>A0AAU9VZW8_9CNID</name>
<feature type="domain" description="Endonuclease/exonuclease/phosphatase" evidence="3">
    <location>
        <begin position="129"/>
        <end position="269"/>
    </location>
</feature>
<sequence length="357" mass="40268">MTLTYSRSTLLSLRFWWKNPTQLIKPLRHSEWTACKLAGILKPTRGTRGGMQRKIQVDHRVNFISRRNQFDIGCLRAKGKHDSVNHGNFLNIQNHTSSTPSRSEVNSVTTSSLGRPHFVPSIFLSNTMSLVPRIDEIAHTLINFDADIALFTESWLSGCVPDSPINIKGYQLFRRDRVGCQHEGVCMYVKDSTQCKILSDLHHEDHEALWATLRPTRLPRGFSNIIVGMVYQPPNANDSAMRDYLVSSLISLEANFSNCAIILAGDFNRSLLPMVQSAVKAFLSHFLLEVIILWIKFSPTSLNFSLLHVAFLLLVYLTTCLCLWGRESGRHPLSLNARSSSPETRDSAKEPVRTTCS</sequence>
<dbReference type="GO" id="GO:0003824">
    <property type="term" value="F:catalytic activity"/>
    <property type="evidence" value="ECO:0007669"/>
    <property type="project" value="InterPro"/>
</dbReference>
<dbReference type="Pfam" id="PF03372">
    <property type="entry name" value="Exo_endo_phos"/>
    <property type="match status" value="1"/>
</dbReference>
<evidence type="ECO:0000259" key="3">
    <source>
        <dbReference type="Pfam" id="PF03372"/>
    </source>
</evidence>
<dbReference type="InterPro" id="IPR005135">
    <property type="entry name" value="Endo/exonuclease/phosphatase"/>
</dbReference>